<name>A0A1S6KMH2_SCHMD</name>
<organism evidence="17">
    <name type="scientific">Schmidtea mediterranea</name>
    <name type="common">Freshwater planarian flatworm</name>
    <dbReference type="NCBI Taxonomy" id="79327"/>
    <lineage>
        <taxon>Eukaryota</taxon>
        <taxon>Metazoa</taxon>
        <taxon>Spiralia</taxon>
        <taxon>Lophotrochozoa</taxon>
        <taxon>Platyhelminthes</taxon>
        <taxon>Rhabditophora</taxon>
        <taxon>Seriata</taxon>
        <taxon>Tricladida</taxon>
        <taxon>Continenticola</taxon>
        <taxon>Geoplanoidea</taxon>
        <taxon>Dugesiidae</taxon>
        <taxon>Schmidtea</taxon>
    </lineage>
</organism>
<dbReference type="PROSITE" id="PS01187">
    <property type="entry name" value="EGF_CA"/>
    <property type="match status" value="1"/>
</dbReference>
<dbReference type="Gene3D" id="2.120.10.30">
    <property type="entry name" value="TolB, C-terminal domain"/>
    <property type="match status" value="1"/>
</dbReference>
<accession>A0A1S6KMH2</accession>
<feature type="disulfide bond" evidence="12">
    <location>
        <begin position="25"/>
        <end position="37"/>
    </location>
</feature>
<feature type="chain" id="PRO_5010519068" description="EGF-like domain-containing protein" evidence="15">
    <location>
        <begin position="20"/>
        <end position="860"/>
    </location>
</feature>
<evidence type="ECO:0000256" key="2">
    <source>
        <dbReference type="ARBA" id="ARBA00022536"/>
    </source>
</evidence>
<dbReference type="SUPFAM" id="SSF63825">
    <property type="entry name" value="YWTD domain"/>
    <property type="match status" value="1"/>
</dbReference>
<feature type="domain" description="EGF-like" evidence="16">
    <location>
        <begin position="403"/>
        <end position="418"/>
    </location>
</feature>
<dbReference type="Gene3D" id="4.10.400.10">
    <property type="entry name" value="Low-density Lipoprotein Receptor"/>
    <property type="match status" value="7"/>
</dbReference>
<keyword evidence="3" id="KW-0254">Endocytosis</keyword>
<sequence>MKYLLISCLVISIVCVVSSQYYKRCRRFQFLCQNGKCIPETLHCDGHDNCGDNSDEICDHRETFTCSDSNIILKTELCDGKADCDNDEDPKICVQNKCSIDQFMCRTKPMNCISKTSLCNHNNDCSDGSDESPEACEIINKPLVVQCDNSIHFQCENKQLCISRIYYCDGKSDCSDQSDEKNCPDSENSKSKSQSLADLVKQSTICQNNEFYCGAGSTVPCIAKEWRCDGSYDCPETYKDELNCSNFECSPDKPNRCKTIDSCYDNDQRCDGYPDCTDNSDEEFCSNPSQHNVSCDPFNEFKCVKNNTCIAFQRVCDKTNDCGDGSDERPGGKSENCDKNLCKINNGNCEQKCINFYSHRKCLCKPGYRIDSINETKCIDIDECADHMVCSHKCANYLGSYKCECFEGFYMSKDNKQCLAVGEKFLLYSTKNSIRELRLLRHYMDMLYSPKNPTSNFLPIGIDFDYKSKNIFWTQFEPNPEIVQIDHLVSKTGNMKPRTLVYSRIHSPVGLAYDWIHGLLFWSDIHFNEISVLNITNGMRKTLVRLGNHSKVRSIVVHPKYRRIFWTDWGKEPKIECMGMDGQDRKVLIKDGLWTPNGLALDYYFDDLYWVDAKTRKISVYNLKTFQRRDVVSHLNAHGFDIDVFEDWLYLSDWDNEKIIQIHKKTGKQKILVSSPKPMGVKLFHQLAQPVNIENACINHTCQYLCLPTSMNLENYIKFRCICPDFSYLLNDGKTCSPTKSEFFRKTISVSSSSLKPKQSRVNVYLIVGLVITIVLLISLVLVGLGIAMYRNYIRRVIKRATNFNNPTYYQHKNSNLEIQLFNEDPVMSDIYDQLPDSSHANSLIPQNQSDGGLQMVATN</sequence>
<dbReference type="CDD" id="cd00054">
    <property type="entry name" value="EGF_CA"/>
    <property type="match status" value="1"/>
</dbReference>
<keyword evidence="2" id="KW-0245">EGF-like domain</keyword>
<dbReference type="SUPFAM" id="SSF57196">
    <property type="entry name" value="EGF/Laminin"/>
    <property type="match status" value="2"/>
</dbReference>
<evidence type="ECO:0000256" key="10">
    <source>
        <dbReference type="ARBA" id="ARBA00023170"/>
    </source>
</evidence>
<feature type="disulfide bond" evidence="12">
    <location>
        <begin position="66"/>
        <end position="84"/>
    </location>
</feature>
<keyword evidence="7 14" id="KW-1133">Transmembrane helix</keyword>
<dbReference type="FunFam" id="2.10.25.10:FF:000009">
    <property type="entry name" value="Low-density lipoprotein receptor isoform 1"/>
    <property type="match status" value="1"/>
</dbReference>
<dbReference type="PANTHER" id="PTHR22722:SF14">
    <property type="entry name" value="MEGALIN, ISOFORM A"/>
    <property type="match status" value="1"/>
</dbReference>
<dbReference type="InterPro" id="IPR036055">
    <property type="entry name" value="LDL_receptor-like_sf"/>
</dbReference>
<dbReference type="OrthoDB" id="5958943at2759"/>
<keyword evidence="8 14" id="KW-0472">Membrane</keyword>
<dbReference type="GO" id="GO:0043235">
    <property type="term" value="C:receptor complex"/>
    <property type="evidence" value="ECO:0007669"/>
    <property type="project" value="TreeGrafter"/>
</dbReference>
<feature type="disulfide bond" evidence="12">
    <location>
        <begin position="168"/>
        <end position="183"/>
    </location>
</feature>
<feature type="disulfide bond" evidence="12">
    <location>
        <begin position="270"/>
        <end position="285"/>
    </location>
</feature>
<feature type="signal peptide" evidence="15">
    <location>
        <begin position="1"/>
        <end position="19"/>
    </location>
</feature>
<evidence type="ECO:0000259" key="16">
    <source>
        <dbReference type="PROSITE" id="PS01186"/>
    </source>
</evidence>
<feature type="transmembrane region" description="Helical" evidence="14">
    <location>
        <begin position="764"/>
        <end position="790"/>
    </location>
</feature>
<dbReference type="InterPro" id="IPR011042">
    <property type="entry name" value="6-blade_b-propeller_TolB-like"/>
</dbReference>
<dbReference type="SMART" id="SM00181">
    <property type="entry name" value="EGF"/>
    <property type="match status" value="3"/>
</dbReference>
<evidence type="ECO:0000256" key="13">
    <source>
        <dbReference type="PROSITE-ProRule" id="PRU00461"/>
    </source>
</evidence>
<dbReference type="PROSITE" id="PS51120">
    <property type="entry name" value="LDLRB"/>
    <property type="match status" value="1"/>
</dbReference>
<evidence type="ECO:0000313" key="17">
    <source>
        <dbReference type="EMBL" id="AQT19775.1"/>
    </source>
</evidence>
<dbReference type="Pfam" id="PF07645">
    <property type="entry name" value="EGF_CA"/>
    <property type="match status" value="1"/>
</dbReference>
<evidence type="ECO:0000256" key="7">
    <source>
        <dbReference type="ARBA" id="ARBA00022989"/>
    </source>
</evidence>
<evidence type="ECO:0000256" key="11">
    <source>
        <dbReference type="ARBA" id="ARBA00023180"/>
    </source>
</evidence>
<dbReference type="InterPro" id="IPR002172">
    <property type="entry name" value="LDrepeatLR_classA_rpt"/>
</dbReference>
<evidence type="ECO:0000256" key="1">
    <source>
        <dbReference type="ARBA" id="ARBA00004479"/>
    </source>
</evidence>
<comment type="subcellular location">
    <subcellularLocation>
        <location evidence="1">Membrane</location>
        <topology evidence="1">Single-pass type I membrane protein</topology>
    </subcellularLocation>
</comment>
<dbReference type="Pfam" id="PF00057">
    <property type="entry name" value="Ldl_recept_a"/>
    <property type="match status" value="5"/>
</dbReference>
<evidence type="ECO:0000256" key="14">
    <source>
        <dbReference type="SAM" id="Phobius"/>
    </source>
</evidence>
<keyword evidence="5 15" id="KW-0732">Signal</keyword>
<dbReference type="FunFam" id="2.120.10.30:FF:000241">
    <property type="entry name" value="Low-density lipoprotein receptor-related protein 6"/>
    <property type="match status" value="1"/>
</dbReference>
<reference evidence="17" key="1">
    <citation type="submission" date="2016-12" db="EMBL/GenBank/DDBJ databases">
        <authorList>
            <person name="Song W.-J."/>
            <person name="Kurnit D.M."/>
        </authorList>
    </citation>
    <scope>NUCLEOTIDE SEQUENCE</scope>
</reference>
<dbReference type="InterPro" id="IPR000033">
    <property type="entry name" value="LDLR_classB_rpt"/>
</dbReference>
<dbReference type="PRINTS" id="PR00261">
    <property type="entry name" value="LDLRECEPTOR"/>
</dbReference>
<dbReference type="GO" id="GO:0005509">
    <property type="term" value="F:calcium ion binding"/>
    <property type="evidence" value="ECO:0007669"/>
    <property type="project" value="InterPro"/>
</dbReference>
<keyword evidence="11" id="KW-0325">Glycoprotein</keyword>
<dbReference type="CDD" id="cd00112">
    <property type="entry name" value="LDLa"/>
    <property type="match status" value="6"/>
</dbReference>
<dbReference type="InterPro" id="IPR018097">
    <property type="entry name" value="EGF_Ca-bd_CS"/>
</dbReference>
<dbReference type="InterPro" id="IPR000742">
    <property type="entry name" value="EGF"/>
</dbReference>
<evidence type="ECO:0000256" key="9">
    <source>
        <dbReference type="ARBA" id="ARBA00023157"/>
    </source>
</evidence>
<evidence type="ECO:0000256" key="15">
    <source>
        <dbReference type="SAM" id="SignalP"/>
    </source>
</evidence>
<feature type="repeat" description="LDL-receptor class B" evidence="13">
    <location>
        <begin position="562"/>
        <end position="605"/>
    </location>
</feature>
<evidence type="ECO:0000256" key="12">
    <source>
        <dbReference type="PROSITE-ProRule" id="PRU00124"/>
    </source>
</evidence>
<dbReference type="PROSITE" id="PS01186">
    <property type="entry name" value="EGF_2"/>
    <property type="match status" value="1"/>
</dbReference>
<keyword evidence="10" id="KW-0675">Receptor</keyword>
<evidence type="ECO:0000256" key="5">
    <source>
        <dbReference type="ARBA" id="ARBA00022729"/>
    </source>
</evidence>
<dbReference type="GO" id="GO:0006898">
    <property type="term" value="P:receptor-mediated endocytosis"/>
    <property type="evidence" value="ECO:0007669"/>
    <property type="project" value="TreeGrafter"/>
</dbReference>
<evidence type="ECO:0000256" key="4">
    <source>
        <dbReference type="ARBA" id="ARBA00022692"/>
    </source>
</evidence>
<dbReference type="SMART" id="SM00179">
    <property type="entry name" value="EGF_CA"/>
    <property type="match status" value="2"/>
</dbReference>
<dbReference type="PROSITE" id="PS00010">
    <property type="entry name" value="ASX_HYDROXYL"/>
    <property type="match status" value="1"/>
</dbReference>
<dbReference type="PROSITE" id="PS50068">
    <property type="entry name" value="LDLRA_2"/>
    <property type="match status" value="7"/>
</dbReference>
<dbReference type="InterPro" id="IPR023415">
    <property type="entry name" value="LDLR_class-A_CS"/>
</dbReference>
<dbReference type="Pfam" id="PF00058">
    <property type="entry name" value="Ldl_recept_b"/>
    <property type="match status" value="1"/>
</dbReference>
<feature type="disulfide bond" evidence="12">
    <location>
        <begin position="32"/>
        <end position="50"/>
    </location>
</feature>
<dbReference type="SMART" id="SM00135">
    <property type="entry name" value="LY"/>
    <property type="match status" value="4"/>
</dbReference>
<keyword evidence="9 12" id="KW-1015">Disulfide bond</keyword>
<dbReference type="InterPro" id="IPR051221">
    <property type="entry name" value="LDLR-related"/>
</dbReference>
<keyword evidence="6" id="KW-0677">Repeat</keyword>
<dbReference type="SUPFAM" id="SSF57424">
    <property type="entry name" value="LDL receptor-like module"/>
    <property type="match status" value="5"/>
</dbReference>
<dbReference type="SMART" id="SM00192">
    <property type="entry name" value="LDLa"/>
    <property type="match status" value="7"/>
</dbReference>
<dbReference type="InterPro" id="IPR001881">
    <property type="entry name" value="EGF-like_Ca-bd_dom"/>
</dbReference>
<dbReference type="Gene3D" id="2.10.25.10">
    <property type="entry name" value="Laminin"/>
    <property type="match status" value="2"/>
</dbReference>
<dbReference type="InterPro" id="IPR049883">
    <property type="entry name" value="NOTCH1_EGF-like"/>
</dbReference>
<evidence type="ECO:0000256" key="8">
    <source>
        <dbReference type="ARBA" id="ARBA00023136"/>
    </source>
</evidence>
<proteinExistence type="evidence at transcript level"/>
<feature type="disulfide bond" evidence="12">
    <location>
        <begin position="78"/>
        <end position="93"/>
    </location>
</feature>
<evidence type="ECO:0000256" key="6">
    <source>
        <dbReference type="ARBA" id="ARBA00022737"/>
    </source>
</evidence>
<dbReference type="AlphaFoldDB" id="A0A1S6KMH2"/>
<dbReference type="EMBL" id="KY348670">
    <property type="protein sequence ID" value="AQT19775.1"/>
    <property type="molecule type" value="mRNA"/>
</dbReference>
<evidence type="ECO:0000256" key="3">
    <source>
        <dbReference type="ARBA" id="ARBA00022583"/>
    </source>
</evidence>
<dbReference type="GO" id="GO:0016324">
    <property type="term" value="C:apical plasma membrane"/>
    <property type="evidence" value="ECO:0007669"/>
    <property type="project" value="TreeGrafter"/>
</dbReference>
<dbReference type="PROSITE" id="PS01209">
    <property type="entry name" value="LDLRA_1"/>
    <property type="match status" value="2"/>
</dbReference>
<dbReference type="GO" id="GO:0042562">
    <property type="term" value="F:hormone binding"/>
    <property type="evidence" value="ECO:0007669"/>
    <property type="project" value="TreeGrafter"/>
</dbReference>
<comment type="caution">
    <text evidence="12">Lacks conserved residue(s) required for the propagation of feature annotation.</text>
</comment>
<protein>
    <recommendedName>
        <fullName evidence="16">EGF-like domain-containing protein</fullName>
    </recommendedName>
</protein>
<keyword evidence="4 14" id="KW-0812">Transmembrane</keyword>
<reference evidence="17" key="2">
    <citation type="journal article" date="2017" name="Dev. Cell">
        <title>Antagonistic Self-Organizing Patterning Systems Control Maintenance and Regeneration of the Anteroposterior Axis in Planarians.</title>
        <authorList>
            <person name="Stuckemann T."/>
            <person name="Cleland J.P."/>
            <person name="Werner S."/>
            <person name="Thi-Kim Vu H."/>
            <person name="Bayersdorf R."/>
            <person name="Liu S.Y."/>
            <person name="Friedrich B."/>
            <person name="Julicher F."/>
            <person name="Rink J.C."/>
        </authorList>
    </citation>
    <scope>NUCLEOTIDE SEQUENCE</scope>
</reference>
<dbReference type="InterPro" id="IPR000152">
    <property type="entry name" value="EGF-type_Asp/Asn_hydroxyl_site"/>
</dbReference>
<dbReference type="PANTHER" id="PTHR22722">
    <property type="entry name" value="LOW-DENSITY LIPOPROTEIN RECEPTOR-RELATED PROTEIN 2-RELATED"/>
    <property type="match status" value="1"/>
</dbReference>